<dbReference type="SUPFAM" id="SSF53850">
    <property type="entry name" value="Periplasmic binding protein-like II"/>
    <property type="match status" value="1"/>
</dbReference>
<dbReference type="RefSeq" id="WP_173063614.1">
    <property type="nucleotide sequence ID" value="NZ_BAABGO010000069.1"/>
</dbReference>
<dbReference type="SUPFAM" id="SSF46785">
    <property type="entry name" value="Winged helix' DNA-binding domain"/>
    <property type="match status" value="1"/>
</dbReference>
<keyword evidence="4" id="KW-0804">Transcription</keyword>
<dbReference type="EMBL" id="BLPF01000002">
    <property type="protein sequence ID" value="GFJ82735.1"/>
    <property type="molecule type" value="Genomic_DNA"/>
</dbReference>
<keyword evidence="7" id="KW-1185">Reference proteome</keyword>
<keyword evidence="2" id="KW-0805">Transcription regulation</keyword>
<feature type="domain" description="HTH lysR-type" evidence="5">
    <location>
        <begin position="1"/>
        <end position="58"/>
    </location>
</feature>
<dbReference type="InterPro" id="IPR036388">
    <property type="entry name" value="WH-like_DNA-bd_sf"/>
</dbReference>
<evidence type="ECO:0000256" key="2">
    <source>
        <dbReference type="ARBA" id="ARBA00023015"/>
    </source>
</evidence>
<dbReference type="Pfam" id="PF03466">
    <property type="entry name" value="LysR_substrate"/>
    <property type="match status" value="1"/>
</dbReference>
<proteinExistence type="inferred from homology"/>
<evidence type="ECO:0000313" key="6">
    <source>
        <dbReference type="EMBL" id="GFJ82735.1"/>
    </source>
</evidence>
<reference evidence="6 7" key="2">
    <citation type="submission" date="2020-03" db="EMBL/GenBank/DDBJ databases">
        <authorList>
            <person name="Ichikawa N."/>
            <person name="Kimura A."/>
            <person name="Kitahashi Y."/>
            <person name="Uohara A."/>
        </authorList>
    </citation>
    <scope>NUCLEOTIDE SEQUENCE [LARGE SCALE GENOMIC DNA]</scope>
    <source>
        <strain evidence="6 7">NBRC 108639</strain>
    </source>
</reference>
<dbReference type="InterPro" id="IPR000847">
    <property type="entry name" value="LysR_HTH_N"/>
</dbReference>
<evidence type="ECO:0000256" key="4">
    <source>
        <dbReference type="ARBA" id="ARBA00023163"/>
    </source>
</evidence>
<dbReference type="Gene3D" id="3.40.190.10">
    <property type="entry name" value="Periplasmic binding protein-like II"/>
    <property type="match status" value="2"/>
</dbReference>
<comment type="similarity">
    <text evidence="1">Belongs to the LysR transcriptional regulatory family.</text>
</comment>
<dbReference type="FunFam" id="1.10.10.10:FF:000001">
    <property type="entry name" value="LysR family transcriptional regulator"/>
    <property type="match status" value="1"/>
</dbReference>
<dbReference type="PROSITE" id="PS50931">
    <property type="entry name" value="HTH_LYSR"/>
    <property type="match status" value="1"/>
</dbReference>
<dbReference type="PANTHER" id="PTHR30346">
    <property type="entry name" value="TRANSCRIPTIONAL DUAL REGULATOR HCAR-RELATED"/>
    <property type="match status" value="1"/>
</dbReference>
<dbReference type="GO" id="GO:0003700">
    <property type="term" value="F:DNA-binding transcription factor activity"/>
    <property type="evidence" value="ECO:0007669"/>
    <property type="project" value="InterPro"/>
</dbReference>
<reference evidence="6 7" key="1">
    <citation type="submission" date="2020-03" db="EMBL/GenBank/DDBJ databases">
        <title>Whole genome shotgun sequence of Phytohabitans houttuyneae NBRC 108639.</title>
        <authorList>
            <person name="Komaki H."/>
            <person name="Tamura T."/>
        </authorList>
    </citation>
    <scope>NUCLEOTIDE SEQUENCE [LARGE SCALE GENOMIC DNA]</scope>
    <source>
        <strain evidence="6 7">NBRC 108639</strain>
    </source>
</reference>
<protein>
    <submittedName>
        <fullName evidence="6">LysR family transcriptional regulator</fullName>
    </submittedName>
</protein>
<dbReference type="GO" id="GO:0032993">
    <property type="term" value="C:protein-DNA complex"/>
    <property type="evidence" value="ECO:0007669"/>
    <property type="project" value="TreeGrafter"/>
</dbReference>
<keyword evidence="3" id="KW-0238">DNA-binding</keyword>
<dbReference type="Pfam" id="PF00126">
    <property type="entry name" value="HTH_1"/>
    <property type="match status" value="1"/>
</dbReference>
<sequence length="292" mass="31779">MEMREIEAFLAVATELHFGRAAQRLRVTTSHVSQTIRTLERRIGGQLLERTSRRVSLTPLGAHLHESLAPAYAQLLAVLAGARRQAAAVRGELRIGYHTMTAGGAFTALAARFEDEYPECELSLIEVPLKDPYGPLARGEIDLLVTWRPARELPELQVGATVDSQPHVLAVAGDHPLAVRDAISIEEVPDWPITHTGEAIHPALLRAVAPETTPGGRPLRRSVTSHSLHDTVRLVATGRTVHLTVAPFRAYGADGLVTTIPIADLPPVDRVLVCRAGEENAPVRHFVTLVDR</sequence>
<name>A0A6V8KPZ3_9ACTN</name>
<dbReference type="PANTHER" id="PTHR30346:SF0">
    <property type="entry name" value="HCA OPERON TRANSCRIPTIONAL ACTIVATOR HCAR"/>
    <property type="match status" value="1"/>
</dbReference>
<accession>A0A6V8KPZ3</accession>
<dbReference type="GO" id="GO:0003677">
    <property type="term" value="F:DNA binding"/>
    <property type="evidence" value="ECO:0007669"/>
    <property type="project" value="UniProtKB-KW"/>
</dbReference>
<evidence type="ECO:0000256" key="1">
    <source>
        <dbReference type="ARBA" id="ARBA00009437"/>
    </source>
</evidence>
<dbReference type="InterPro" id="IPR036390">
    <property type="entry name" value="WH_DNA-bd_sf"/>
</dbReference>
<dbReference type="Proteomes" id="UP000482800">
    <property type="component" value="Unassembled WGS sequence"/>
</dbReference>
<gene>
    <name evidence="6" type="ORF">Phou_069150</name>
</gene>
<evidence type="ECO:0000313" key="7">
    <source>
        <dbReference type="Proteomes" id="UP000482800"/>
    </source>
</evidence>
<evidence type="ECO:0000256" key="3">
    <source>
        <dbReference type="ARBA" id="ARBA00023125"/>
    </source>
</evidence>
<comment type="caution">
    <text evidence="6">The sequence shown here is derived from an EMBL/GenBank/DDBJ whole genome shotgun (WGS) entry which is preliminary data.</text>
</comment>
<dbReference type="InterPro" id="IPR005119">
    <property type="entry name" value="LysR_subst-bd"/>
</dbReference>
<dbReference type="Gene3D" id="1.10.10.10">
    <property type="entry name" value="Winged helix-like DNA-binding domain superfamily/Winged helix DNA-binding domain"/>
    <property type="match status" value="1"/>
</dbReference>
<organism evidence="6 7">
    <name type="scientific">Phytohabitans houttuyneae</name>
    <dbReference type="NCBI Taxonomy" id="1076126"/>
    <lineage>
        <taxon>Bacteria</taxon>
        <taxon>Bacillati</taxon>
        <taxon>Actinomycetota</taxon>
        <taxon>Actinomycetes</taxon>
        <taxon>Micromonosporales</taxon>
        <taxon>Micromonosporaceae</taxon>
    </lineage>
</organism>
<evidence type="ECO:0000259" key="5">
    <source>
        <dbReference type="PROSITE" id="PS50931"/>
    </source>
</evidence>
<dbReference type="AlphaFoldDB" id="A0A6V8KPZ3"/>